<dbReference type="EMBL" id="FXAT01000019">
    <property type="protein sequence ID" value="SMG61015.1"/>
    <property type="molecule type" value="Genomic_DNA"/>
</dbReference>
<dbReference type="STRING" id="1515439.SAMN06265784_1196"/>
<proteinExistence type="predicted"/>
<evidence type="ECO:0000313" key="2">
    <source>
        <dbReference type="Proteomes" id="UP000193228"/>
    </source>
</evidence>
<keyword evidence="2" id="KW-1185">Reference proteome</keyword>
<evidence type="ECO:0000313" key="1">
    <source>
        <dbReference type="EMBL" id="SMG61015.1"/>
    </source>
</evidence>
<protein>
    <submittedName>
        <fullName evidence="1">Uncharacterized protein</fullName>
    </submittedName>
</protein>
<dbReference type="Proteomes" id="UP000193228">
    <property type="component" value="Unassembled WGS sequence"/>
</dbReference>
<gene>
    <name evidence="1" type="ORF">SAMN06265784_1196</name>
</gene>
<accession>A0A1X7M4I7</accession>
<dbReference type="AlphaFoldDB" id="A0A1X7M4I7"/>
<organism evidence="1 2">
    <name type="scientific">Paraburkholderia susongensis</name>
    <dbReference type="NCBI Taxonomy" id="1515439"/>
    <lineage>
        <taxon>Bacteria</taxon>
        <taxon>Pseudomonadati</taxon>
        <taxon>Pseudomonadota</taxon>
        <taxon>Betaproteobacteria</taxon>
        <taxon>Burkholderiales</taxon>
        <taxon>Burkholderiaceae</taxon>
        <taxon>Paraburkholderia</taxon>
    </lineage>
</organism>
<name>A0A1X7M4I7_9BURK</name>
<sequence length="33" mass="3682">MANTYYDGTGVLVLDHVTRVITALFRAFLPDPD</sequence>
<reference evidence="2" key="1">
    <citation type="submission" date="2017-04" db="EMBL/GenBank/DDBJ databases">
        <authorList>
            <person name="Varghese N."/>
            <person name="Submissions S."/>
        </authorList>
    </citation>
    <scope>NUCLEOTIDE SEQUENCE [LARGE SCALE GENOMIC DNA]</scope>
    <source>
        <strain evidence="2">LMG 29540</strain>
    </source>
</reference>